<keyword evidence="1" id="KW-0547">Nucleotide-binding</keyword>
<dbReference type="InterPro" id="IPR029493">
    <property type="entry name" value="RecD2-like_HHH"/>
</dbReference>
<dbReference type="HOGENOM" id="CLU_007524_0_1_14"/>
<evidence type="ECO:0000259" key="3">
    <source>
        <dbReference type="Pfam" id="PF13538"/>
    </source>
</evidence>
<gene>
    <name evidence="6" type="primary">recD2</name>
    <name evidence="6" type="ORF">SCULI_v1c05160</name>
</gene>
<dbReference type="GO" id="GO:0017116">
    <property type="term" value="F:single-stranded DNA helicase activity"/>
    <property type="evidence" value="ECO:0007669"/>
    <property type="project" value="TreeGrafter"/>
</dbReference>
<dbReference type="EMBL" id="CP006681">
    <property type="protein sequence ID" value="AHI52857.1"/>
    <property type="molecule type" value="Genomic_DNA"/>
</dbReference>
<dbReference type="Pfam" id="PF13245">
    <property type="entry name" value="AAA_19"/>
    <property type="match status" value="1"/>
</dbReference>
<feature type="domain" description="UvrD-like helicase C-terminal" evidence="3">
    <location>
        <begin position="654"/>
        <end position="703"/>
    </location>
</feature>
<feature type="domain" description="ATP-dependent RecD2 DNA helicase-like helix-hairpin-helix" evidence="4">
    <location>
        <begin position="143"/>
        <end position="233"/>
    </location>
</feature>
<dbReference type="Pfam" id="PF14490">
    <property type="entry name" value="HHH_RecD2"/>
    <property type="match status" value="1"/>
</dbReference>
<evidence type="ECO:0000313" key="6">
    <source>
        <dbReference type="EMBL" id="AHI52857.1"/>
    </source>
</evidence>
<dbReference type="Pfam" id="PF18335">
    <property type="entry name" value="SH3_13"/>
    <property type="match status" value="1"/>
</dbReference>
<evidence type="ECO:0000259" key="4">
    <source>
        <dbReference type="Pfam" id="PF14490"/>
    </source>
</evidence>
<organism evidence="6 7">
    <name type="scientific">Spiroplasma culicicola AES-1</name>
    <dbReference type="NCBI Taxonomy" id="1276246"/>
    <lineage>
        <taxon>Bacteria</taxon>
        <taxon>Bacillati</taxon>
        <taxon>Mycoplasmatota</taxon>
        <taxon>Mollicutes</taxon>
        <taxon>Entomoplasmatales</taxon>
        <taxon>Spiroplasmataceae</taxon>
        <taxon>Spiroplasma</taxon>
    </lineage>
</organism>
<dbReference type="AlphaFoldDB" id="W6A783"/>
<protein>
    <submittedName>
        <fullName evidence="6">Exodeoxyribonuclease V subunit alpha</fullName>
    </submittedName>
</protein>
<accession>W6A783</accession>
<keyword evidence="2" id="KW-0067">ATP-binding</keyword>
<dbReference type="GO" id="GO:0009338">
    <property type="term" value="C:exodeoxyribonuclease V complex"/>
    <property type="evidence" value="ECO:0007669"/>
    <property type="project" value="TreeGrafter"/>
</dbReference>
<evidence type="ECO:0000256" key="2">
    <source>
        <dbReference type="ARBA" id="ARBA00022840"/>
    </source>
</evidence>
<dbReference type="SUPFAM" id="SSF52540">
    <property type="entry name" value="P-loop containing nucleoside triphosphate hydrolases"/>
    <property type="match status" value="1"/>
</dbReference>
<dbReference type="CDD" id="cd17933">
    <property type="entry name" value="DEXSc_RecD-like"/>
    <property type="match status" value="1"/>
</dbReference>
<dbReference type="STRING" id="1276246.SCULI_v1c05160"/>
<dbReference type="RefSeq" id="WP_025363093.1">
    <property type="nucleotide sequence ID" value="NZ_CP006681.1"/>
</dbReference>
<dbReference type="CDD" id="cd18809">
    <property type="entry name" value="SF1_C_RecD"/>
    <property type="match status" value="1"/>
</dbReference>
<sequence length="732" mass="84818">MKLKGKIKSFLFNNNDNFGVAIFTLMDNDKRSTVITGNICLMKIGVIYEVEGKNTIDPKNNRQSFLVSSFKIIKEFSNDYYIKYLSSSLFPTIGKVLASEIVNHFKEDIFEKIITQPEELFKINGMTETKSEIILDVVKTTFQNNEIMDKFVKHDLKLEVYNILDKKFIDKEELKSILENDFYSYWSQNKFSNFIDIDKIALAFGEEEFGKVRISWWASYIGEKILMATGNTYFDLTILKNELKKVFPYLEFSEMDHLLMYAKENNILIFENKKIYTKESYDDEKYIATRLKEIENQNHQTKAIDFEKEILIIEKYVGEILNISNFQYNDEQKFAIKNFYENSISIITGGPGTGKTTVIIGIVKMYEVLFGNNDFSIAAPTGRAASRIKETSNYNAQTIHRLLKYIGNNNFEYNLERQLSKEMLIIDECSMIDNHLFASLLKGITDVKKIVLVGDVNQLPSVSYGNVFEDIIDSKQFSTTTLIKNNRTISNDNKNSIIDLSIAIKENNIEDFNFKETNNLEVLFSNDENEIKNFILNIYSKHKPSHMSDELFDLQIIAPMYKGAVGLEGLNKLIQNNFNDKTTPNFKRGETNYYINDKVMYLENDPILELSNGDVGYIESFNTIDNKVSNALINFNSLTKKIEKHLFEKINLNYACSIHKTQGSEYKNVILVLDETNNASKFFLNKKMVYTAITRAKEKLYIISSEQLFKYACQKDMKTRQTTLKERLELIN</sequence>
<dbReference type="OrthoDB" id="9803432at2"/>
<dbReference type="InterPro" id="IPR050534">
    <property type="entry name" value="Coronavir_polyprotein_1ab"/>
</dbReference>
<dbReference type="KEGG" id="scq:SCULI_v1c05160"/>
<dbReference type="Pfam" id="PF13538">
    <property type="entry name" value="UvrD_C_2"/>
    <property type="match status" value="1"/>
</dbReference>
<dbReference type="InterPro" id="IPR027785">
    <property type="entry name" value="UvrD-like_helicase_C"/>
</dbReference>
<reference evidence="6 7" key="1">
    <citation type="journal article" date="2014" name="Genome Biol. Evol.">
        <title>Molecular evolution of the substrate utilization strategies and putative virulence factors in mosquito-associated Spiroplasma species.</title>
        <authorList>
            <person name="Chang T.H."/>
            <person name="Lo W.S."/>
            <person name="Ku C."/>
            <person name="Chen L.L."/>
            <person name="Kuo C.H."/>
        </authorList>
    </citation>
    <scope>NUCLEOTIDE SEQUENCE [LARGE SCALE GENOMIC DNA]</scope>
    <source>
        <strain evidence="6">AES-1</strain>
    </source>
</reference>
<dbReference type="Proteomes" id="UP000019267">
    <property type="component" value="Chromosome"/>
</dbReference>
<feature type="domain" description="ATP-dependent RecD2 DNA helicase SH3" evidence="5">
    <location>
        <begin position="570"/>
        <end position="628"/>
    </location>
</feature>
<dbReference type="PANTHER" id="PTHR43788:SF6">
    <property type="entry name" value="DNA HELICASE B"/>
    <property type="match status" value="1"/>
</dbReference>
<evidence type="ECO:0000256" key="1">
    <source>
        <dbReference type="ARBA" id="ARBA00022741"/>
    </source>
</evidence>
<dbReference type="InterPro" id="IPR041451">
    <property type="entry name" value="RecD2_SH13"/>
</dbReference>
<dbReference type="Gene3D" id="3.40.50.300">
    <property type="entry name" value="P-loop containing nucleotide triphosphate hydrolases"/>
    <property type="match status" value="2"/>
</dbReference>
<evidence type="ECO:0000259" key="5">
    <source>
        <dbReference type="Pfam" id="PF18335"/>
    </source>
</evidence>
<name>W6A783_9MOLU</name>
<dbReference type="Gene3D" id="2.30.30.940">
    <property type="match status" value="1"/>
</dbReference>
<dbReference type="InterPro" id="IPR027417">
    <property type="entry name" value="P-loop_NTPase"/>
</dbReference>
<keyword evidence="7" id="KW-1185">Reference proteome</keyword>
<dbReference type="eggNOG" id="COG0507">
    <property type="taxonomic scope" value="Bacteria"/>
</dbReference>
<evidence type="ECO:0000313" key="7">
    <source>
        <dbReference type="Proteomes" id="UP000019267"/>
    </source>
</evidence>
<proteinExistence type="predicted"/>
<dbReference type="GO" id="GO:0005524">
    <property type="term" value="F:ATP binding"/>
    <property type="evidence" value="ECO:0007669"/>
    <property type="project" value="UniProtKB-KW"/>
</dbReference>
<dbReference type="PANTHER" id="PTHR43788">
    <property type="entry name" value="DNA2/NAM7 HELICASE FAMILY MEMBER"/>
    <property type="match status" value="1"/>
</dbReference>
<dbReference type="PATRIC" id="fig|1276246.3.peg.514"/>
<dbReference type="GO" id="GO:0006310">
    <property type="term" value="P:DNA recombination"/>
    <property type="evidence" value="ECO:0007669"/>
    <property type="project" value="TreeGrafter"/>
</dbReference>